<feature type="transmembrane region" description="Helical" evidence="7">
    <location>
        <begin position="185"/>
        <end position="204"/>
    </location>
</feature>
<protein>
    <submittedName>
        <fullName evidence="9">MFS transporter</fullName>
    </submittedName>
</protein>
<feature type="transmembrane region" description="Helical" evidence="7">
    <location>
        <begin position="27"/>
        <end position="52"/>
    </location>
</feature>
<feature type="domain" description="Major facilitator superfamily (MFS) profile" evidence="8">
    <location>
        <begin position="30"/>
        <end position="507"/>
    </location>
</feature>
<keyword evidence="3 7" id="KW-1133">Transmembrane helix</keyword>
<feature type="transmembrane region" description="Helical" evidence="7">
    <location>
        <begin position="349"/>
        <end position="368"/>
    </location>
</feature>
<evidence type="ECO:0000256" key="5">
    <source>
        <dbReference type="ARBA" id="ARBA00023251"/>
    </source>
</evidence>
<evidence type="ECO:0000256" key="7">
    <source>
        <dbReference type="SAM" id="Phobius"/>
    </source>
</evidence>
<evidence type="ECO:0000313" key="9">
    <source>
        <dbReference type="EMBL" id="WUS56101.1"/>
    </source>
</evidence>
<dbReference type="EMBL" id="CP108482">
    <property type="protein sequence ID" value="WUS56101.1"/>
    <property type="molecule type" value="Genomic_DNA"/>
</dbReference>
<dbReference type="SUPFAM" id="SSF103473">
    <property type="entry name" value="MFS general substrate transporter"/>
    <property type="match status" value="1"/>
</dbReference>
<dbReference type="InterPro" id="IPR036259">
    <property type="entry name" value="MFS_trans_sf"/>
</dbReference>
<evidence type="ECO:0000256" key="6">
    <source>
        <dbReference type="SAM" id="MobiDB-lite"/>
    </source>
</evidence>
<feature type="transmembrane region" description="Helical" evidence="7">
    <location>
        <begin position="120"/>
        <end position="146"/>
    </location>
</feature>
<organism evidence="9 10">
    <name type="scientific">Kitasatospora herbaricolor</name>
    <dbReference type="NCBI Taxonomy" id="68217"/>
    <lineage>
        <taxon>Bacteria</taxon>
        <taxon>Bacillati</taxon>
        <taxon>Actinomycetota</taxon>
        <taxon>Actinomycetes</taxon>
        <taxon>Kitasatosporales</taxon>
        <taxon>Streptomycetaceae</taxon>
        <taxon>Kitasatospora</taxon>
    </lineage>
</organism>
<dbReference type="RefSeq" id="WP_329499286.1">
    <property type="nucleotide sequence ID" value="NZ_CP108460.1"/>
</dbReference>
<dbReference type="Gene3D" id="1.20.1250.20">
    <property type="entry name" value="MFS general substrate transporter like domains"/>
    <property type="match status" value="1"/>
</dbReference>
<dbReference type="PANTHER" id="PTHR42718:SF42">
    <property type="entry name" value="EXPORT PROTEIN"/>
    <property type="match status" value="1"/>
</dbReference>
<keyword evidence="2 7" id="KW-0812">Transmembrane</keyword>
<reference evidence="9 10" key="1">
    <citation type="submission" date="2022-10" db="EMBL/GenBank/DDBJ databases">
        <title>The complete genomes of actinobacterial strains from the NBC collection.</title>
        <authorList>
            <person name="Joergensen T.S."/>
            <person name="Alvarez Arevalo M."/>
            <person name="Sterndorff E.B."/>
            <person name="Faurdal D."/>
            <person name="Vuksanovic O."/>
            <person name="Mourched A.-S."/>
            <person name="Charusanti P."/>
            <person name="Shaw S."/>
            <person name="Blin K."/>
            <person name="Weber T."/>
        </authorList>
    </citation>
    <scope>NUCLEOTIDE SEQUENCE [LARGE SCALE GENOMIC DNA]</scope>
    <source>
        <strain evidence="9 10">NBC_01247</strain>
    </source>
</reference>
<feature type="transmembrane region" description="Helical" evidence="7">
    <location>
        <begin position="216"/>
        <end position="236"/>
    </location>
</feature>
<feature type="transmembrane region" description="Helical" evidence="7">
    <location>
        <begin position="72"/>
        <end position="89"/>
    </location>
</feature>
<evidence type="ECO:0000259" key="8">
    <source>
        <dbReference type="PROSITE" id="PS50850"/>
    </source>
</evidence>
<evidence type="ECO:0000256" key="1">
    <source>
        <dbReference type="ARBA" id="ARBA00004651"/>
    </source>
</evidence>
<dbReference type="Proteomes" id="UP001432014">
    <property type="component" value="Chromosome"/>
</dbReference>
<feature type="region of interest" description="Disordered" evidence="6">
    <location>
        <begin position="507"/>
        <end position="528"/>
    </location>
</feature>
<proteinExistence type="predicted"/>
<evidence type="ECO:0000313" key="10">
    <source>
        <dbReference type="Proteomes" id="UP001432014"/>
    </source>
</evidence>
<keyword evidence="10" id="KW-1185">Reference proteome</keyword>
<sequence>MSAAGAVTTGRPGRAERPAAGRERLRAWAAVAVVCAALFLIGLDFTVLNVAIPGLRADLGTSLAQTQWIVDGYALTLGGCVLAAGTLGDTYGRRRAFVAGLAVCALASVAGATGDGAGQLIAARCGMGVGAALFMPATLSTVVHVLPGAADRRRAISLWAAVAGVGALAGPVVGGRLVLLYEWRAAFWLNVPVAVLVAAAALLLVPESRNPAPERLDRPGAVLSCAGLLTLVWGIIEAPGRGWTDGAVLAAFAASAVLLGGFAARQLCSAAPMLPPALLRRGPVGLATLSLALMSFAMFGAMFVLTLYLQQVRGLDAWAAGVRTIPFSVGLAVGAGAAPPLARRCGARVPVTAGLLLITSGFAVLAGLRPGAGEAPVLLFQALAGFGSGLVAPVATEVVMSAVPAANAGVGSALNDATRQVGSTLGVAVLGSVLAEVSTGELPPGSAAALVLSGGGPDLAGAGPDLAEAVRQAETAFVHGMTAAAWTGGAVALLAAVFAWRRMPRRQRPAAAPVTPAPARGLVPGPER</sequence>
<feature type="transmembrane region" description="Helical" evidence="7">
    <location>
        <begin position="158"/>
        <end position="179"/>
    </location>
</feature>
<feature type="compositionally biased region" description="Low complexity" evidence="6">
    <location>
        <begin position="509"/>
        <end position="520"/>
    </location>
</feature>
<dbReference type="InterPro" id="IPR011701">
    <property type="entry name" value="MFS"/>
</dbReference>
<dbReference type="Pfam" id="PF07690">
    <property type="entry name" value="MFS_1"/>
    <property type="match status" value="1"/>
</dbReference>
<dbReference type="PROSITE" id="PS50850">
    <property type="entry name" value="MFS"/>
    <property type="match status" value="1"/>
</dbReference>
<keyword evidence="5" id="KW-0046">Antibiotic resistance</keyword>
<gene>
    <name evidence="9" type="ORF">OG469_11535</name>
</gene>
<dbReference type="InterPro" id="IPR020846">
    <property type="entry name" value="MFS_dom"/>
</dbReference>
<dbReference type="PANTHER" id="PTHR42718">
    <property type="entry name" value="MAJOR FACILITATOR SUPERFAMILY MULTIDRUG TRANSPORTER MFSC"/>
    <property type="match status" value="1"/>
</dbReference>
<evidence type="ECO:0000256" key="3">
    <source>
        <dbReference type="ARBA" id="ARBA00022989"/>
    </source>
</evidence>
<comment type="subcellular location">
    <subcellularLocation>
        <location evidence="1">Cell membrane</location>
        <topology evidence="1">Multi-pass membrane protein</topology>
    </subcellularLocation>
</comment>
<feature type="transmembrane region" description="Helical" evidence="7">
    <location>
        <begin position="317"/>
        <end position="337"/>
    </location>
</feature>
<evidence type="ECO:0000256" key="2">
    <source>
        <dbReference type="ARBA" id="ARBA00022692"/>
    </source>
</evidence>
<name>A0ABZ1W5K9_9ACTN</name>
<feature type="transmembrane region" description="Helical" evidence="7">
    <location>
        <begin position="242"/>
        <end position="264"/>
    </location>
</feature>
<accession>A0ABZ1W5K9</accession>
<feature type="transmembrane region" description="Helical" evidence="7">
    <location>
        <begin position="284"/>
        <end position="305"/>
    </location>
</feature>
<feature type="transmembrane region" description="Helical" evidence="7">
    <location>
        <begin position="96"/>
        <end position="114"/>
    </location>
</feature>
<evidence type="ECO:0000256" key="4">
    <source>
        <dbReference type="ARBA" id="ARBA00023136"/>
    </source>
</evidence>
<feature type="transmembrane region" description="Helical" evidence="7">
    <location>
        <begin position="476"/>
        <end position="500"/>
    </location>
</feature>
<dbReference type="Gene3D" id="1.20.1720.10">
    <property type="entry name" value="Multidrug resistance protein D"/>
    <property type="match status" value="1"/>
</dbReference>
<dbReference type="CDD" id="cd17321">
    <property type="entry name" value="MFS_MMR_MDR_like"/>
    <property type="match status" value="1"/>
</dbReference>
<keyword evidence="4 7" id="KW-0472">Membrane</keyword>
<dbReference type="PRINTS" id="PR01036">
    <property type="entry name" value="TCRTETB"/>
</dbReference>